<comment type="caution">
    <text evidence="1">The sequence shown here is derived from an EMBL/GenBank/DDBJ whole genome shotgun (WGS) entry which is preliminary data.</text>
</comment>
<dbReference type="EMBL" id="RRYP01012808">
    <property type="protein sequence ID" value="TNV76880.1"/>
    <property type="molecule type" value="Genomic_DNA"/>
</dbReference>
<gene>
    <name evidence="1" type="ORF">FGO68_gene8401</name>
</gene>
<proteinExistence type="predicted"/>
<protein>
    <submittedName>
        <fullName evidence="1">Uncharacterized protein</fullName>
    </submittedName>
</protein>
<accession>A0A8J8T004</accession>
<keyword evidence="2" id="KW-1185">Reference proteome</keyword>
<dbReference type="AlphaFoldDB" id="A0A8J8T004"/>
<name>A0A8J8T004_HALGN</name>
<organism evidence="1 2">
    <name type="scientific">Halteria grandinella</name>
    <dbReference type="NCBI Taxonomy" id="5974"/>
    <lineage>
        <taxon>Eukaryota</taxon>
        <taxon>Sar</taxon>
        <taxon>Alveolata</taxon>
        <taxon>Ciliophora</taxon>
        <taxon>Intramacronucleata</taxon>
        <taxon>Spirotrichea</taxon>
        <taxon>Stichotrichia</taxon>
        <taxon>Sporadotrichida</taxon>
        <taxon>Halteriidae</taxon>
        <taxon>Halteria</taxon>
    </lineage>
</organism>
<dbReference type="Proteomes" id="UP000785679">
    <property type="component" value="Unassembled WGS sequence"/>
</dbReference>
<sequence>MNPFTLSIETLNPRCSFLQSPNIWLFHLQQYVQLSKACSLVQFPHFYFFPVLAFSPFIQVHQMSLRLYRQVTQKHYRIPAFSREVSQFHLISSECKRFGLKGLISIYCLPCGFGLVASSPKCNCRQQAQELMSEFHSSSLLGSGKSCALWIIFILHHLVRIPFALPSLALNALYPLFLPQ</sequence>
<reference evidence="1" key="1">
    <citation type="submission" date="2019-06" db="EMBL/GenBank/DDBJ databases">
        <authorList>
            <person name="Zheng W."/>
        </authorList>
    </citation>
    <scope>NUCLEOTIDE SEQUENCE</scope>
    <source>
        <strain evidence="1">QDHG01</strain>
    </source>
</reference>
<evidence type="ECO:0000313" key="1">
    <source>
        <dbReference type="EMBL" id="TNV76880.1"/>
    </source>
</evidence>
<evidence type="ECO:0000313" key="2">
    <source>
        <dbReference type="Proteomes" id="UP000785679"/>
    </source>
</evidence>